<reference evidence="7" key="1">
    <citation type="submission" date="2021-02" db="EMBL/GenBank/DDBJ databases">
        <title>Skermanella TT6 skin isolate.</title>
        <authorList>
            <person name="Lee K."/>
            <person name="Ganzorig M."/>
        </authorList>
    </citation>
    <scope>NUCLEOTIDE SEQUENCE</scope>
    <source>
        <strain evidence="7">TT6</strain>
    </source>
</reference>
<dbReference type="Gene3D" id="1.50.10.10">
    <property type="match status" value="1"/>
</dbReference>
<evidence type="ECO:0000313" key="8">
    <source>
        <dbReference type="Proteomes" id="UP000595197"/>
    </source>
</evidence>
<dbReference type="Proteomes" id="UP000595197">
    <property type="component" value="Plasmid pTT6-1"/>
</dbReference>
<dbReference type="InterPro" id="IPR005194">
    <property type="entry name" value="Glyco_hydro_65_C"/>
</dbReference>
<protein>
    <submittedName>
        <fullName evidence="7">Glycoside hydrolase family 65 protein</fullName>
    </submittedName>
</protein>
<organism evidence="7 8">
    <name type="scientific">Skermanella cutis</name>
    <dbReference type="NCBI Taxonomy" id="2775420"/>
    <lineage>
        <taxon>Bacteria</taxon>
        <taxon>Pseudomonadati</taxon>
        <taxon>Pseudomonadota</taxon>
        <taxon>Alphaproteobacteria</taxon>
        <taxon>Rhodospirillales</taxon>
        <taxon>Azospirillaceae</taxon>
        <taxon>Skermanella</taxon>
    </lineage>
</organism>
<evidence type="ECO:0000259" key="6">
    <source>
        <dbReference type="Pfam" id="PF03636"/>
    </source>
</evidence>
<dbReference type="InterPro" id="IPR008928">
    <property type="entry name" value="6-hairpin_glycosidase_sf"/>
</dbReference>
<dbReference type="PANTHER" id="PTHR11051:SF8">
    <property type="entry name" value="PROTEIN-GLUCOSYLGALACTOSYLHYDROXYLYSINE GLUCOSIDASE"/>
    <property type="match status" value="1"/>
</dbReference>
<comment type="similarity">
    <text evidence="1">Belongs to the glycosyl hydrolase 65 family.</text>
</comment>
<evidence type="ECO:0000259" key="5">
    <source>
        <dbReference type="Pfam" id="PF03633"/>
    </source>
</evidence>
<keyword evidence="7" id="KW-0614">Plasmid</keyword>
<feature type="domain" description="Glycoside hydrolase family 65 N-terminal" evidence="6">
    <location>
        <begin position="12"/>
        <end position="263"/>
    </location>
</feature>
<dbReference type="Pfam" id="PF03633">
    <property type="entry name" value="Glyco_hydro_65C"/>
    <property type="match status" value="1"/>
</dbReference>
<keyword evidence="8" id="KW-1185">Reference proteome</keyword>
<dbReference type="EMBL" id="CP067421">
    <property type="protein sequence ID" value="QQP92974.1"/>
    <property type="molecule type" value="Genomic_DNA"/>
</dbReference>
<dbReference type="SUPFAM" id="SSF48208">
    <property type="entry name" value="Six-hairpin glycosidases"/>
    <property type="match status" value="1"/>
</dbReference>
<evidence type="ECO:0000256" key="3">
    <source>
        <dbReference type="ARBA" id="ARBA00022679"/>
    </source>
</evidence>
<evidence type="ECO:0000256" key="1">
    <source>
        <dbReference type="ARBA" id="ARBA00006768"/>
    </source>
</evidence>
<sequence>MSEVPHLVCTFDAYSAEDERRRESLLLLGNGVLSVRGATTSATGGESHYPGTYHGGTYNRLGDTIEGEAVENESLVNLPNWLPLEFRTDRAEGWCGIESAEILDYRHSLDAAEAITLREATLRSAGVRFRLRERRLVSMCQPNVAALQVELTPLDWSGRIEIRSLIDGAVENAGVARHRHYDGRHLLIRRLEEVGPGILLVGAETNQSHVRIGVAARTRVSGVTVEETAVRRSDAAIAQHVFCRAEAGRSILIEKAAVILTSRDPAISEPDEAACGLIAELPDFDGLLDAHRSAWRRIWKGCRIRTEREDLGNALEFHASYLFQNTSPHTASYDTGIPSRGWQEGYHGHIFWDSVFSSEVLATRLPDVARSLLVYRYRRLDAARKAARLCGLRGAMYPWRSAADGREVTPRLQYNPLSGRWMRDHTYRQRHVGSVIAYQAWRYFHATGDREFLSSYGATMILEIARFWASLARAGGSGRYEIHGVIGPDEYHTLDPATGEPGLRNNTFTNVMAAWTLARAAEVLRLLPDRRAGEILESLGLGREDFARWDDITRNMRLVIHDDGVIGQFEGFDQLIEVDLDSFREELEGRRTDWALEARGDDVNRYQVVKQADTMMLLYLLSERELADIAGRCGYRITPEQLCRTGDYYLKRTTHESSLSDLVYAGALSRLEPARAGTLYWGALRPDGETGHSGTDEGVHLGAMAATIDVVQRHFAGMTPRLDGIEFDPAPPDDLGWIAFEFAYRSGAYEIRLDSEWLELASDPGNPSPIQVSCRGRCECLAPGSTLRLPVSGQASSR</sequence>
<dbReference type="InterPro" id="IPR011013">
    <property type="entry name" value="Gal_mutarotase_sf_dom"/>
</dbReference>
<dbReference type="Pfam" id="PF03636">
    <property type="entry name" value="Glyco_hydro_65N"/>
    <property type="match status" value="1"/>
</dbReference>
<dbReference type="InterPro" id="IPR005195">
    <property type="entry name" value="Glyco_hydro_65_M"/>
</dbReference>
<evidence type="ECO:0000259" key="4">
    <source>
        <dbReference type="Pfam" id="PF03632"/>
    </source>
</evidence>
<geneLocation type="plasmid" evidence="7 8">
    <name>pTT6-1</name>
</geneLocation>
<dbReference type="InterPro" id="IPR037018">
    <property type="entry name" value="GH65_N"/>
</dbReference>
<feature type="domain" description="Glycoside hydrolase family 65 C-terminal" evidence="5">
    <location>
        <begin position="720"/>
        <end position="777"/>
    </location>
</feature>
<dbReference type="Gene3D" id="2.70.98.40">
    <property type="entry name" value="Glycoside hydrolase, family 65, N-terminal domain"/>
    <property type="match status" value="1"/>
</dbReference>
<evidence type="ECO:0000256" key="2">
    <source>
        <dbReference type="ARBA" id="ARBA00022676"/>
    </source>
</evidence>
<gene>
    <name evidence="7" type="ORF">IGS68_31570</name>
</gene>
<accession>A0ABX7BFQ7</accession>
<dbReference type="Pfam" id="PF03632">
    <property type="entry name" value="Glyco_hydro_65m"/>
    <property type="match status" value="1"/>
</dbReference>
<keyword evidence="3" id="KW-0808">Transferase</keyword>
<proteinExistence type="inferred from homology"/>
<dbReference type="GO" id="GO:0016787">
    <property type="term" value="F:hydrolase activity"/>
    <property type="evidence" value="ECO:0007669"/>
    <property type="project" value="UniProtKB-KW"/>
</dbReference>
<keyword evidence="2" id="KW-0328">Glycosyltransferase</keyword>
<keyword evidence="7" id="KW-0378">Hydrolase</keyword>
<name>A0ABX7BFQ7_9PROT</name>
<feature type="domain" description="Glycoside hydrolase family 65 central catalytic" evidence="4">
    <location>
        <begin position="321"/>
        <end position="708"/>
    </location>
</feature>
<dbReference type="PIRSF" id="PIRSF036289">
    <property type="entry name" value="Glycosyl_hydrolase_malt_phosph"/>
    <property type="match status" value="1"/>
</dbReference>
<dbReference type="RefSeq" id="WP_201082292.1">
    <property type="nucleotide sequence ID" value="NZ_CP067421.1"/>
</dbReference>
<dbReference type="PANTHER" id="PTHR11051">
    <property type="entry name" value="GLYCOSYL HYDROLASE-RELATED"/>
    <property type="match status" value="1"/>
</dbReference>
<dbReference type="InterPro" id="IPR005196">
    <property type="entry name" value="Glyco_hydro_65_N"/>
</dbReference>
<dbReference type="InterPro" id="IPR017045">
    <property type="entry name" value="Malt_Pase/Glycosyl_Hdrlase"/>
</dbReference>
<evidence type="ECO:0000313" key="7">
    <source>
        <dbReference type="EMBL" id="QQP92974.1"/>
    </source>
</evidence>
<dbReference type="InterPro" id="IPR012341">
    <property type="entry name" value="6hp_glycosidase-like_sf"/>
</dbReference>
<dbReference type="SUPFAM" id="SSF74650">
    <property type="entry name" value="Galactose mutarotase-like"/>
    <property type="match status" value="1"/>
</dbReference>